<evidence type="ECO:0000313" key="1">
    <source>
        <dbReference type="EMBL" id="SVC53974.1"/>
    </source>
</evidence>
<dbReference type="Gene3D" id="2.60.40.4070">
    <property type="match status" value="1"/>
</dbReference>
<sequence length="375" mass="42155">GFFEMLPITTHYNNITYDLAVTSNYAWITSWAGGLRRIPLDSLSSENATWSPVPLPEDHQLDLLTCDETIFDDSLNVIAGFFLNPRDPGNGGNHNHKAFSVITYGDTVWTGTANGINRGILGENGCVDWMHYSFQYHNLSGNFVVDLGLQVWNGHRVIWAATMNANSPGEQRGVSFTTDDGDTWRTTLLGERVYNVSAFDSLVFVCSGSGLWKTIVHHPDDPLVWARYQPMVEHTEFYNQEILTNEVYTAVVDDRSYFPNKTLWVGTPDGLARLKNSDEITWDIFRVETDQNKVFAYPNPFSPSVDNVIDGNGYIRFSAGAQAIDKANISVYNFAMEKVLSRLYDRNIDGGELKWNGKDNSGYLVANGVYFVHLE</sequence>
<accession>A0A382MYB7</accession>
<feature type="non-terminal residue" evidence="1">
    <location>
        <position position="375"/>
    </location>
</feature>
<organism evidence="1">
    <name type="scientific">marine metagenome</name>
    <dbReference type="NCBI Taxonomy" id="408172"/>
    <lineage>
        <taxon>unclassified sequences</taxon>
        <taxon>metagenomes</taxon>
        <taxon>ecological metagenomes</taxon>
    </lineage>
</organism>
<dbReference type="AlphaFoldDB" id="A0A382MYB7"/>
<dbReference type="EMBL" id="UINC01096792">
    <property type="protein sequence ID" value="SVC53974.1"/>
    <property type="molecule type" value="Genomic_DNA"/>
</dbReference>
<feature type="non-terminal residue" evidence="1">
    <location>
        <position position="1"/>
    </location>
</feature>
<reference evidence="1" key="1">
    <citation type="submission" date="2018-05" db="EMBL/GenBank/DDBJ databases">
        <authorList>
            <person name="Lanie J.A."/>
            <person name="Ng W.-L."/>
            <person name="Kazmierczak K.M."/>
            <person name="Andrzejewski T.M."/>
            <person name="Davidsen T.M."/>
            <person name="Wayne K.J."/>
            <person name="Tettelin H."/>
            <person name="Glass J.I."/>
            <person name="Rusch D."/>
            <person name="Podicherti R."/>
            <person name="Tsui H.-C.T."/>
            <person name="Winkler M.E."/>
        </authorList>
    </citation>
    <scope>NUCLEOTIDE SEQUENCE</scope>
</reference>
<dbReference type="SUPFAM" id="SSF110296">
    <property type="entry name" value="Oligoxyloglucan reducing end-specific cellobiohydrolase"/>
    <property type="match status" value="1"/>
</dbReference>
<gene>
    <name evidence="1" type="ORF">METZ01_LOCUS306828</name>
</gene>
<proteinExistence type="predicted"/>
<name>A0A382MYB7_9ZZZZ</name>
<protein>
    <submittedName>
        <fullName evidence="1">Uncharacterized protein</fullName>
    </submittedName>
</protein>